<dbReference type="Pfam" id="PF00905">
    <property type="entry name" value="Transpeptidase"/>
    <property type="match status" value="1"/>
</dbReference>
<comment type="caution">
    <text evidence="8">The sequence shown here is derived from an EMBL/GenBank/DDBJ whole genome shotgun (WGS) entry which is preliminary data.</text>
</comment>
<dbReference type="InterPro" id="IPR001460">
    <property type="entry name" value="PCN-bd_Tpept"/>
</dbReference>
<dbReference type="PANTHER" id="PTHR30627:SF25">
    <property type="entry name" value="PENICILLIN-BINDING PROTEIN 3"/>
    <property type="match status" value="1"/>
</dbReference>
<dbReference type="SUPFAM" id="SSF56519">
    <property type="entry name" value="Penicillin binding protein dimerisation domain"/>
    <property type="match status" value="1"/>
</dbReference>
<dbReference type="Pfam" id="PF03717">
    <property type="entry name" value="PBP_dimer"/>
    <property type="match status" value="1"/>
</dbReference>
<dbReference type="SUPFAM" id="SSF56601">
    <property type="entry name" value="beta-lactamase/transpeptidase-like"/>
    <property type="match status" value="1"/>
</dbReference>
<dbReference type="InterPro" id="IPR032710">
    <property type="entry name" value="NTF2-like_dom_sf"/>
</dbReference>
<dbReference type="InterPro" id="IPR005311">
    <property type="entry name" value="PBP_dimer"/>
</dbReference>
<dbReference type="GO" id="GO:0005886">
    <property type="term" value="C:plasma membrane"/>
    <property type="evidence" value="ECO:0007669"/>
    <property type="project" value="TreeGrafter"/>
</dbReference>
<evidence type="ECO:0000259" key="6">
    <source>
        <dbReference type="Pfam" id="PF03717"/>
    </source>
</evidence>
<organism evidence="8 9">
    <name type="scientific">Sellimonas intestinalis</name>
    <dbReference type="NCBI Taxonomy" id="1653434"/>
    <lineage>
        <taxon>Bacteria</taxon>
        <taxon>Bacillati</taxon>
        <taxon>Bacillota</taxon>
        <taxon>Clostridia</taxon>
        <taxon>Lachnospirales</taxon>
        <taxon>Lachnospiraceae</taxon>
        <taxon>Sellimonas</taxon>
    </lineage>
</organism>
<keyword evidence="9" id="KW-1185">Reference proteome</keyword>
<feature type="domain" description="Penicillin-binding protein dimerisation" evidence="6">
    <location>
        <begin position="160"/>
        <end position="327"/>
    </location>
</feature>
<dbReference type="SUPFAM" id="SSF54427">
    <property type="entry name" value="NTF2-like"/>
    <property type="match status" value="1"/>
</dbReference>
<dbReference type="RefSeq" id="WP_117493204.1">
    <property type="nucleotide sequence ID" value="NZ_CALBAT010000016.1"/>
</dbReference>
<evidence type="ECO:0000259" key="7">
    <source>
        <dbReference type="Pfam" id="PF05223"/>
    </source>
</evidence>
<dbReference type="Gene3D" id="3.40.710.10">
    <property type="entry name" value="DD-peptidase/beta-lactamase superfamily"/>
    <property type="match status" value="1"/>
</dbReference>
<proteinExistence type="inferred from homology"/>
<evidence type="ECO:0000313" key="8">
    <source>
        <dbReference type="EMBL" id="RGE90047.1"/>
    </source>
</evidence>
<name>A0A3E3K5S0_9FIRM</name>
<comment type="subcellular location">
    <subcellularLocation>
        <location evidence="1">Membrane</location>
    </subcellularLocation>
</comment>
<comment type="similarity">
    <text evidence="2">Belongs to the transpeptidase family.</text>
</comment>
<dbReference type="Pfam" id="PF05223">
    <property type="entry name" value="MecA_N"/>
    <property type="match status" value="1"/>
</dbReference>
<feature type="domain" description="NTF2-like N-terminal transpeptidase" evidence="7">
    <location>
        <begin position="45"/>
        <end position="153"/>
    </location>
</feature>
<feature type="transmembrane region" description="Helical" evidence="4">
    <location>
        <begin position="15"/>
        <end position="37"/>
    </location>
</feature>
<keyword evidence="3 4" id="KW-0472">Membrane</keyword>
<dbReference type="InterPro" id="IPR050515">
    <property type="entry name" value="Beta-lactam/transpept"/>
</dbReference>
<protein>
    <submittedName>
        <fullName evidence="8">Penicillin-binding transpeptidase domain-containing protein</fullName>
    </submittedName>
</protein>
<evidence type="ECO:0000259" key="5">
    <source>
        <dbReference type="Pfam" id="PF00905"/>
    </source>
</evidence>
<evidence type="ECO:0000256" key="4">
    <source>
        <dbReference type="SAM" id="Phobius"/>
    </source>
</evidence>
<dbReference type="GO" id="GO:0071555">
    <property type="term" value="P:cell wall organization"/>
    <property type="evidence" value="ECO:0007669"/>
    <property type="project" value="TreeGrafter"/>
</dbReference>
<dbReference type="GO" id="GO:0046677">
    <property type="term" value="P:response to antibiotic"/>
    <property type="evidence" value="ECO:0007669"/>
    <property type="project" value="InterPro"/>
</dbReference>
<sequence length="682" mass="75091">MIQKRRRSSRRKRTVLLPLILILVVLAIIGACVLFFLHMRNEKEKPSEILKTYLSSIESGDYEKMFELVDSGKVSKKDFIARNQNIYEGIGCSNVKVKITSEEKNQLSYTVTLTTLAGEITYDNTTKVKKDDNKGTILVWDDSMIFPELTATDKVRIYTDEAKRGQILDRNQNVLAGSGSAYSVGLVPGKMNEDSSGDLQTLSSLLGLSTEDIQSELSKDWVTDDAFVPLATISAADEKLQNQLLAIPGIKLSTVEVRSYPYGSATAHLVGYVSGITAEDLEKHPDAGYTSDSVIGKSGLEALYEKQLRGQNGYTILIEDEDGQQKSVLAYQNKTDGETLRLTIDITLQQSLYEQFQKDEGCSVAMNPYTGEVLALVSTPSYDTNRFILGLTTQEWDQLNNDEAQPLYNRFRQTFAPGSTLKPFTAAIGLAEGTLDPEKDYGYNGTSWQKDSSWGDYYVTTLQDYKPGTLQNALIYSDNIFFAKAALELGADRFTDGLDRFGFNQVVPFEIKMSQSQYDNDGSITEEIQLADSGYGQGQVLANPLHLAVMYTAFSNSGSMITPYLIYKDDPSAEVWIDQAISKEHSSLLTEDLKAVVNNPAGSGYAAHRTDMELAGKTGTAELKSEQGTTGQEIGWFSVFTTDPSASKPVLLTSMVESVEDKGGSTYVVKKDAAVLDSYFGS</sequence>
<accession>A0A3E3K5S0</accession>
<dbReference type="InterPro" id="IPR007887">
    <property type="entry name" value="MecA_N"/>
</dbReference>
<reference evidence="8 9" key="1">
    <citation type="submission" date="2018-08" db="EMBL/GenBank/DDBJ databases">
        <title>A genome reference for cultivated species of the human gut microbiota.</title>
        <authorList>
            <person name="Zou Y."/>
            <person name="Xue W."/>
            <person name="Luo G."/>
        </authorList>
    </citation>
    <scope>NUCLEOTIDE SEQUENCE [LARGE SCALE GENOMIC DNA]</scope>
    <source>
        <strain evidence="8 9">AF37-2AT</strain>
    </source>
</reference>
<dbReference type="EMBL" id="QVLX01000001">
    <property type="protein sequence ID" value="RGE90047.1"/>
    <property type="molecule type" value="Genomic_DNA"/>
</dbReference>
<evidence type="ECO:0000256" key="1">
    <source>
        <dbReference type="ARBA" id="ARBA00004370"/>
    </source>
</evidence>
<dbReference type="OrthoDB" id="9804124at2"/>
<dbReference type="InterPro" id="IPR036138">
    <property type="entry name" value="PBP_dimer_sf"/>
</dbReference>
<dbReference type="GO" id="GO:0071972">
    <property type="term" value="F:peptidoglycan L,D-transpeptidase activity"/>
    <property type="evidence" value="ECO:0007669"/>
    <property type="project" value="TreeGrafter"/>
</dbReference>
<dbReference type="GO" id="GO:0008658">
    <property type="term" value="F:penicillin binding"/>
    <property type="evidence" value="ECO:0007669"/>
    <property type="project" value="InterPro"/>
</dbReference>
<dbReference type="Gene3D" id="3.90.1310.10">
    <property type="entry name" value="Penicillin-binding protein 2a (Domain 2)"/>
    <property type="match status" value="1"/>
</dbReference>
<dbReference type="AlphaFoldDB" id="A0A3E3K5S0"/>
<dbReference type="PANTHER" id="PTHR30627">
    <property type="entry name" value="PEPTIDOGLYCAN D,D-TRANSPEPTIDASE"/>
    <property type="match status" value="1"/>
</dbReference>
<gene>
    <name evidence="8" type="ORF">DW016_01975</name>
</gene>
<keyword evidence="4" id="KW-0812">Transmembrane</keyword>
<dbReference type="Proteomes" id="UP000261080">
    <property type="component" value="Unassembled WGS sequence"/>
</dbReference>
<evidence type="ECO:0000313" key="9">
    <source>
        <dbReference type="Proteomes" id="UP000261080"/>
    </source>
</evidence>
<feature type="domain" description="Penicillin-binding protein transpeptidase" evidence="5">
    <location>
        <begin position="361"/>
        <end position="662"/>
    </location>
</feature>
<evidence type="ECO:0000256" key="2">
    <source>
        <dbReference type="ARBA" id="ARBA00007171"/>
    </source>
</evidence>
<evidence type="ECO:0000256" key="3">
    <source>
        <dbReference type="ARBA" id="ARBA00023136"/>
    </source>
</evidence>
<dbReference type="Gene3D" id="3.10.450.100">
    <property type="entry name" value="NTF2-like, domain 1"/>
    <property type="match status" value="1"/>
</dbReference>
<keyword evidence="4" id="KW-1133">Transmembrane helix</keyword>
<dbReference type="Gene3D" id="3.30.1390.30">
    <property type="entry name" value="Penicillin-binding protein 2a, domain 3"/>
    <property type="match status" value="1"/>
</dbReference>
<dbReference type="InterPro" id="IPR012338">
    <property type="entry name" value="Beta-lactam/transpept-like"/>
</dbReference>
<dbReference type="PROSITE" id="PS51257">
    <property type="entry name" value="PROKAR_LIPOPROTEIN"/>
    <property type="match status" value="1"/>
</dbReference>